<dbReference type="NCBIfam" id="TIGR01221">
    <property type="entry name" value="rmlC"/>
    <property type="match status" value="1"/>
</dbReference>
<protein>
    <recommendedName>
        <fullName evidence="4 5">dTDP-4-dehydrorhamnose 3,5-epimerase</fullName>
        <ecNumber evidence="3 5">5.1.3.13</ecNumber>
    </recommendedName>
    <alternativeName>
        <fullName evidence="5">Thymidine diphospho-4-keto-rhamnose 3,5-epimerase</fullName>
    </alternativeName>
</protein>
<dbReference type="EC" id="5.1.3.13" evidence="3 5"/>
<dbReference type="Pfam" id="PF00908">
    <property type="entry name" value="dTDP_sugar_isom"/>
    <property type="match status" value="1"/>
</dbReference>
<dbReference type="PANTHER" id="PTHR21047:SF2">
    <property type="entry name" value="THYMIDINE DIPHOSPHO-4-KETO-RHAMNOSE 3,5-EPIMERASE"/>
    <property type="match status" value="1"/>
</dbReference>
<evidence type="ECO:0000256" key="2">
    <source>
        <dbReference type="ARBA" id="ARBA00001997"/>
    </source>
</evidence>
<dbReference type="InterPro" id="IPR000888">
    <property type="entry name" value="RmlC-like"/>
</dbReference>
<evidence type="ECO:0000313" key="7">
    <source>
        <dbReference type="Proteomes" id="UP000628854"/>
    </source>
</evidence>
<dbReference type="Proteomes" id="UP000628854">
    <property type="component" value="Unassembled WGS sequence"/>
</dbReference>
<evidence type="ECO:0000256" key="3">
    <source>
        <dbReference type="ARBA" id="ARBA00012098"/>
    </source>
</evidence>
<dbReference type="InterPro" id="IPR011051">
    <property type="entry name" value="RmlC_Cupin_sf"/>
</dbReference>
<evidence type="ECO:0000256" key="1">
    <source>
        <dbReference type="ARBA" id="ARBA00001298"/>
    </source>
</evidence>
<organism evidence="6 7">
    <name type="scientific">Henriciella pelagia</name>
    <dbReference type="NCBI Taxonomy" id="1977912"/>
    <lineage>
        <taxon>Bacteria</taxon>
        <taxon>Pseudomonadati</taxon>
        <taxon>Pseudomonadota</taxon>
        <taxon>Alphaproteobacteria</taxon>
        <taxon>Hyphomonadales</taxon>
        <taxon>Hyphomonadaceae</taxon>
        <taxon>Henriciella</taxon>
    </lineage>
</organism>
<dbReference type="InterPro" id="IPR014710">
    <property type="entry name" value="RmlC-like_jellyroll"/>
</dbReference>
<dbReference type="CDD" id="cd00438">
    <property type="entry name" value="cupin_RmlC"/>
    <property type="match status" value="1"/>
</dbReference>
<dbReference type="SUPFAM" id="SSF51182">
    <property type="entry name" value="RmlC-like cupins"/>
    <property type="match status" value="1"/>
</dbReference>
<dbReference type="RefSeq" id="WP_084391774.1">
    <property type="nucleotide sequence ID" value="NZ_BMKF01000002.1"/>
</dbReference>
<dbReference type="PANTHER" id="PTHR21047">
    <property type="entry name" value="DTDP-6-DEOXY-D-GLUCOSE-3,5 EPIMERASE"/>
    <property type="match status" value="1"/>
</dbReference>
<keyword evidence="7" id="KW-1185">Reference proteome</keyword>
<comment type="function">
    <text evidence="2 5">Catalyzes the epimerization of the C3' and C5'positions of dTDP-6-deoxy-D-xylo-4-hexulose, forming dTDP-6-deoxy-L-lyxo-4-hexulose.</text>
</comment>
<sequence length="191" mass="20962">MPKLNVTRFQIEGPALVEPPVHGDERGWFCETWNRADWLDAGLPDVDWVQDNQAFSAAPATTRGLHFQAPPHAQAKLIRVLRGRIFDAIVDLRVGSPTYGKAMHVELSGKSPAAFFVPVGFAHGYQTLATDTMVTYKVSAHYAPASEGGLLWSGIGPNIPWPMPEGVVMSGRDFTWPTLGDLQSPFRYGDT</sequence>
<gene>
    <name evidence="6" type="primary">rfbC</name>
    <name evidence="6" type="ORF">GCM10011503_25230</name>
</gene>
<dbReference type="EMBL" id="BMKF01000002">
    <property type="protein sequence ID" value="GGB75478.1"/>
    <property type="molecule type" value="Genomic_DNA"/>
</dbReference>
<evidence type="ECO:0000256" key="5">
    <source>
        <dbReference type="RuleBase" id="RU364069"/>
    </source>
</evidence>
<dbReference type="Gene3D" id="2.60.120.10">
    <property type="entry name" value="Jelly Rolls"/>
    <property type="match status" value="1"/>
</dbReference>
<proteinExistence type="inferred from homology"/>
<comment type="caution">
    <text evidence="6">The sequence shown here is derived from an EMBL/GenBank/DDBJ whole genome shotgun (WGS) entry which is preliminary data.</text>
</comment>
<keyword evidence="5" id="KW-0413">Isomerase</keyword>
<evidence type="ECO:0000313" key="6">
    <source>
        <dbReference type="EMBL" id="GGB75478.1"/>
    </source>
</evidence>
<comment type="catalytic activity">
    <reaction evidence="1 5">
        <text>dTDP-4-dehydro-6-deoxy-alpha-D-glucose = dTDP-4-dehydro-beta-L-rhamnose</text>
        <dbReference type="Rhea" id="RHEA:16969"/>
        <dbReference type="ChEBI" id="CHEBI:57649"/>
        <dbReference type="ChEBI" id="CHEBI:62830"/>
        <dbReference type="EC" id="5.1.3.13"/>
    </reaction>
</comment>
<accession>A0ABQ1JR29</accession>
<evidence type="ECO:0000256" key="4">
    <source>
        <dbReference type="ARBA" id="ARBA00019595"/>
    </source>
</evidence>
<comment type="similarity">
    <text evidence="5">Belongs to the dTDP-4-dehydrorhamnose 3,5-epimerase family.</text>
</comment>
<name>A0ABQ1JR29_9PROT</name>
<reference evidence="7" key="1">
    <citation type="journal article" date="2019" name="Int. J. Syst. Evol. Microbiol.">
        <title>The Global Catalogue of Microorganisms (GCM) 10K type strain sequencing project: providing services to taxonomists for standard genome sequencing and annotation.</title>
        <authorList>
            <consortium name="The Broad Institute Genomics Platform"/>
            <consortium name="The Broad Institute Genome Sequencing Center for Infectious Disease"/>
            <person name="Wu L."/>
            <person name="Ma J."/>
        </authorList>
    </citation>
    <scope>NUCLEOTIDE SEQUENCE [LARGE SCALE GENOMIC DNA]</scope>
    <source>
        <strain evidence="7">CGMCC 1.15928</strain>
    </source>
</reference>
<comment type="subunit">
    <text evidence="5">Homodimer.</text>
</comment>
<comment type="pathway">
    <text evidence="5">Carbohydrate biosynthesis; dTDP-L-rhamnose biosynthesis.</text>
</comment>